<evidence type="ECO:0000256" key="1">
    <source>
        <dbReference type="ARBA" id="ARBA00010641"/>
    </source>
</evidence>
<dbReference type="EMBL" id="JAUSRA010000001">
    <property type="protein sequence ID" value="MDP9798913.1"/>
    <property type="molecule type" value="Genomic_DNA"/>
</dbReference>
<evidence type="ECO:0000256" key="3">
    <source>
        <dbReference type="ARBA" id="ARBA00023082"/>
    </source>
</evidence>
<evidence type="ECO:0000256" key="4">
    <source>
        <dbReference type="ARBA" id="ARBA00023163"/>
    </source>
</evidence>
<dbReference type="SUPFAM" id="SSF88659">
    <property type="entry name" value="Sigma3 and sigma4 domains of RNA polymerase sigma factors"/>
    <property type="match status" value="1"/>
</dbReference>
<name>A0ABT9N5F2_9ACTN</name>
<dbReference type="InterPro" id="IPR013249">
    <property type="entry name" value="RNA_pol_sigma70_r4_t2"/>
</dbReference>
<dbReference type="InterPro" id="IPR036388">
    <property type="entry name" value="WH-like_DNA-bd_sf"/>
</dbReference>
<comment type="similarity">
    <text evidence="1">Belongs to the sigma-70 factor family. ECF subfamily.</text>
</comment>
<feature type="domain" description="RNA polymerase sigma factor 70 region 4 type 2" evidence="6">
    <location>
        <begin position="144"/>
        <end position="192"/>
    </location>
</feature>
<evidence type="ECO:0000259" key="6">
    <source>
        <dbReference type="Pfam" id="PF08281"/>
    </source>
</evidence>
<evidence type="ECO:0000256" key="5">
    <source>
        <dbReference type="SAM" id="MobiDB-lite"/>
    </source>
</evidence>
<keyword evidence="2" id="KW-0805">Transcription regulation</keyword>
<evidence type="ECO:0000313" key="8">
    <source>
        <dbReference type="Proteomes" id="UP001240984"/>
    </source>
</evidence>
<dbReference type="SUPFAM" id="SSF88946">
    <property type="entry name" value="Sigma2 domain of RNA polymerase sigma factors"/>
    <property type="match status" value="1"/>
</dbReference>
<dbReference type="InterPro" id="IPR013324">
    <property type="entry name" value="RNA_pol_sigma_r3/r4-like"/>
</dbReference>
<sequence>MASAEASSAWDSGATPNAPESPEPQAGRFEDHLSPADQAAFEQFFIEYFRALMKMLIWAGASRHEAEDAIQESMLVAYRNWSDIKHPEAWVRRVALRQFARTRQRSQELAPRLLAGGWLPEERENKALEPAAVVAERHLDHGALEALKRLPPRQRQIMALVMDDFSTMEIAEILSMDTSAVRSNLYKARQTLRNQMKQGELFDP</sequence>
<protein>
    <submittedName>
        <fullName evidence="7">RNA polymerase sigma-70 factor (ECF subfamily)</fullName>
    </submittedName>
</protein>
<dbReference type="InterPro" id="IPR014284">
    <property type="entry name" value="RNA_pol_sigma-70_dom"/>
</dbReference>
<accession>A0ABT9N5F2</accession>
<keyword evidence="3" id="KW-0731">Sigma factor</keyword>
<reference evidence="7 8" key="1">
    <citation type="submission" date="2023-07" db="EMBL/GenBank/DDBJ databases">
        <title>Sequencing the genomes of 1000 actinobacteria strains.</title>
        <authorList>
            <person name="Klenk H.-P."/>
        </authorList>
    </citation>
    <scope>NUCLEOTIDE SEQUENCE [LARGE SCALE GENOMIC DNA]</scope>
    <source>
        <strain evidence="7 8">DSM 44710</strain>
    </source>
</reference>
<dbReference type="NCBIfam" id="TIGR02937">
    <property type="entry name" value="sigma70-ECF"/>
    <property type="match status" value="1"/>
</dbReference>
<dbReference type="PANTHER" id="PTHR43133:SF46">
    <property type="entry name" value="RNA POLYMERASE SIGMA-70 FACTOR ECF SUBFAMILY"/>
    <property type="match status" value="1"/>
</dbReference>
<keyword evidence="4" id="KW-0804">Transcription</keyword>
<comment type="caution">
    <text evidence="7">The sequence shown here is derived from an EMBL/GenBank/DDBJ whole genome shotgun (WGS) entry which is preliminary data.</text>
</comment>
<dbReference type="Pfam" id="PF08281">
    <property type="entry name" value="Sigma70_r4_2"/>
    <property type="match status" value="1"/>
</dbReference>
<feature type="compositionally biased region" description="Polar residues" evidence="5">
    <location>
        <begin position="1"/>
        <end position="10"/>
    </location>
</feature>
<evidence type="ECO:0000256" key="2">
    <source>
        <dbReference type="ARBA" id="ARBA00023015"/>
    </source>
</evidence>
<dbReference type="InterPro" id="IPR039425">
    <property type="entry name" value="RNA_pol_sigma-70-like"/>
</dbReference>
<dbReference type="RefSeq" id="WP_306837161.1">
    <property type="nucleotide sequence ID" value="NZ_JAUSRA010000001.1"/>
</dbReference>
<evidence type="ECO:0000313" key="7">
    <source>
        <dbReference type="EMBL" id="MDP9798913.1"/>
    </source>
</evidence>
<organism evidence="7 8">
    <name type="scientific">Catenuloplanes nepalensis</name>
    <dbReference type="NCBI Taxonomy" id="587533"/>
    <lineage>
        <taxon>Bacteria</taxon>
        <taxon>Bacillati</taxon>
        <taxon>Actinomycetota</taxon>
        <taxon>Actinomycetes</taxon>
        <taxon>Micromonosporales</taxon>
        <taxon>Micromonosporaceae</taxon>
        <taxon>Catenuloplanes</taxon>
    </lineage>
</organism>
<dbReference type="CDD" id="cd06171">
    <property type="entry name" value="Sigma70_r4"/>
    <property type="match status" value="1"/>
</dbReference>
<dbReference type="InterPro" id="IPR013325">
    <property type="entry name" value="RNA_pol_sigma_r2"/>
</dbReference>
<feature type="region of interest" description="Disordered" evidence="5">
    <location>
        <begin position="1"/>
        <end position="30"/>
    </location>
</feature>
<proteinExistence type="inferred from homology"/>
<dbReference type="Gene3D" id="1.10.10.10">
    <property type="entry name" value="Winged helix-like DNA-binding domain superfamily/Winged helix DNA-binding domain"/>
    <property type="match status" value="1"/>
</dbReference>
<gene>
    <name evidence="7" type="ORF">J2S43_007425</name>
</gene>
<dbReference type="Gene3D" id="1.10.1740.10">
    <property type="match status" value="1"/>
</dbReference>
<dbReference type="PANTHER" id="PTHR43133">
    <property type="entry name" value="RNA POLYMERASE ECF-TYPE SIGMA FACTO"/>
    <property type="match status" value="1"/>
</dbReference>
<dbReference type="Proteomes" id="UP001240984">
    <property type="component" value="Unassembled WGS sequence"/>
</dbReference>
<keyword evidence="8" id="KW-1185">Reference proteome</keyword>